<proteinExistence type="predicted"/>
<dbReference type="STRING" id="1440762.Y882_09820"/>
<dbReference type="Proteomes" id="UP000035481">
    <property type="component" value="Unassembled WGS sequence"/>
</dbReference>
<dbReference type="AlphaFoldDB" id="A0A0G9H334"/>
<reference evidence="1 2" key="1">
    <citation type="journal article" date="2015" name="Antonie Van Leeuwenhoek">
        <title>A phylogenomic and molecular marker based taxonomic framework for the order Xanthomonadales: proposal to transfer the families Algiphilaceae and Solimonadaceae to the order Nevskiales ord. nov. and to create a new family within the order Xanthomonadales, the family Rhodanobacteraceae fam. nov., containing the genus Rhodanobacter and its closest relatives.</title>
        <authorList>
            <person name="Naushad S."/>
            <person name="Adeolu M."/>
            <person name="Wong S."/>
            <person name="Sohail M."/>
            <person name="Schellhorn H.E."/>
            <person name="Gupta R.S."/>
        </authorList>
    </citation>
    <scope>NUCLEOTIDE SEQUENCE [LARGE SCALE GENOMIC DNA]</scope>
    <source>
        <strain evidence="1 2">DSM 16301</strain>
    </source>
</reference>
<organism evidence="1 2">
    <name type="scientific">Dyella japonica DSM 16301</name>
    <dbReference type="NCBI Taxonomy" id="1440762"/>
    <lineage>
        <taxon>Bacteria</taxon>
        <taxon>Pseudomonadati</taxon>
        <taxon>Pseudomonadota</taxon>
        <taxon>Gammaproteobacteria</taxon>
        <taxon>Lysobacterales</taxon>
        <taxon>Rhodanobacteraceae</taxon>
        <taxon>Dyella</taxon>
    </lineage>
</organism>
<sequence>MDLALINTAVTSLAHIRQLGEAMKDIRDFNLVAAQVAEINSQLLKAQESLFAHSAQMHELQAKYREVSDELRKANEALAERGKYHLHELSPGVFVYRCGEGEQPVHHLCQPCFDKGTKAVLQRHNRWGAISIDCPICNKQFHTGEHVSMPELPASPSPFSRRL</sequence>
<gene>
    <name evidence="1" type="ORF">Y882_09820</name>
</gene>
<protein>
    <submittedName>
        <fullName evidence="1">Uncharacterized protein</fullName>
    </submittedName>
</protein>
<dbReference type="OrthoDB" id="5956570at2"/>
<accession>A0A0G9H334</accession>
<name>A0A0G9H334_9GAMM</name>
<dbReference type="PATRIC" id="fig|1440762.4.peg.1457"/>
<dbReference type="EMBL" id="JPLA01000024">
    <property type="protein sequence ID" value="KLD63906.1"/>
    <property type="molecule type" value="Genomic_DNA"/>
</dbReference>
<evidence type="ECO:0000313" key="2">
    <source>
        <dbReference type="Proteomes" id="UP000035481"/>
    </source>
</evidence>
<comment type="caution">
    <text evidence="1">The sequence shown here is derived from an EMBL/GenBank/DDBJ whole genome shotgun (WGS) entry which is preliminary data.</text>
</comment>
<evidence type="ECO:0000313" key="1">
    <source>
        <dbReference type="EMBL" id="KLD63906.1"/>
    </source>
</evidence>
<dbReference type="RefSeq" id="WP_046971692.1">
    <property type="nucleotide sequence ID" value="NZ_JPLA01000024.1"/>
</dbReference>